<dbReference type="GeneID" id="117350076"/>
<dbReference type="InterPro" id="IPR028482">
    <property type="entry name" value="S100A11"/>
</dbReference>
<gene>
    <name evidence="4" type="primary">S100A11</name>
</gene>
<dbReference type="InterPro" id="IPR011992">
    <property type="entry name" value="EF-hand-dom_pair"/>
</dbReference>
<dbReference type="GO" id="GO:0048306">
    <property type="term" value="F:calcium-dependent protein binding"/>
    <property type="evidence" value="ECO:0007669"/>
    <property type="project" value="InterPro"/>
</dbReference>
<protein>
    <submittedName>
        <fullName evidence="4">Protein S100-A11</fullName>
    </submittedName>
</protein>
<keyword evidence="1" id="KW-0677">Repeat</keyword>
<dbReference type="OrthoDB" id="9451669at2759"/>
<dbReference type="SUPFAM" id="SSF47473">
    <property type="entry name" value="EF-hand"/>
    <property type="match status" value="1"/>
</dbReference>
<dbReference type="KEGG" id="gsh:117350076"/>
<dbReference type="GO" id="GO:0042127">
    <property type="term" value="P:regulation of cell population proliferation"/>
    <property type="evidence" value="ECO:0007669"/>
    <property type="project" value="InterPro"/>
</dbReference>
<dbReference type="Proteomes" id="UP000515159">
    <property type="component" value="Chromosome 16"/>
</dbReference>
<dbReference type="InterPro" id="IPR013787">
    <property type="entry name" value="S100_Ca-bd_sub"/>
</dbReference>
<dbReference type="Gene3D" id="1.10.238.10">
    <property type="entry name" value="EF-hand"/>
    <property type="match status" value="1"/>
</dbReference>
<reference evidence="4" key="1">
    <citation type="submission" date="2025-08" db="UniProtKB">
        <authorList>
            <consortium name="RefSeq"/>
        </authorList>
    </citation>
    <scope>IDENTIFICATION</scope>
</reference>
<dbReference type="CTD" id="6282"/>
<dbReference type="RefSeq" id="XP_033779902.1">
    <property type="nucleotide sequence ID" value="XM_033924011.1"/>
</dbReference>
<evidence type="ECO:0000313" key="4">
    <source>
        <dbReference type="RefSeq" id="XP_033779902.1"/>
    </source>
</evidence>
<dbReference type="FunCoup" id="A0A6P8NU48">
    <property type="interactions" value="368"/>
</dbReference>
<evidence type="ECO:0000256" key="1">
    <source>
        <dbReference type="ARBA" id="ARBA00022737"/>
    </source>
</evidence>
<dbReference type="CDD" id="cd05023">
    <property type="entry name" value="S-100A11"/>
    <property type="match status" value="1"/>
</dbReference>
<dbReference type="GO" id="GO:0005509">
    <property type="term" value="F:calcium ion binding"/>
    <property type="evidence" value="ECO:0007669"/>
    <property type="project" value="InterPro"/>
</dbReference>
<dbReference type="PANTHER" id="PTHR11639:SF60">
    <property type="entry name" value="PROTEIN S100-A11"/>
    <property type="match status" value="1"/>
</dbReference>
<sequence>MSQPILTPPTETMRCIESLITVFQRYAGKEGDKNNMSFKEFECFMKTELAPFVENQKDPDVLKKMMKSLDGSGPGGNRDGNLDFQEFLNLIGGLAVSCHSTMICSGPARSRH</sequence>
<feature type="domain" description="S100/CaBP-9k-type calcium binding subdomain" evidence="2">
    <location>
        <begin position="12"/>
        <end position="54"/>
    </location>
</feature>
<dbReference type="AlphaFoldDB" id="A0A6P8NU48"/>
<dbReference type="PANTHER" id="PTHR11639">
    <property type="entry name" value="S100 CALCIUM-BINDING PROTEIN"/>
    <property type="match status" value="1"/>
</dbReference>
<evidence type="ECO:0000259" key="2">
    <source>
        <dbReference type="SMART" id="SM01394"/>
    </source>
</evidence>
<accession>A0A6P8NU48</accession>
<proteinExistence type="predicted"/>
<evidence type="ECO:0000313" key="3">
    <source>
        <dbReference type="Proteomes" id="UP000515159"/>
    </source>
</evidence>
<organism evidence="3 4">
    <name type="scientific">Geotrypetes seraphini</name>
    <name type="common">Gaboon caecilian</name>
    <name type="synonym">Caecilia seraphini</name>
    <dbReference type="NCBI Taxonomy" id="260995"/>
    <lineage>
        <taxon>Eukaryota</taxon>
        <taxon>Metazoa</taxon>
        <taxon>Chordata</taxon>
        <taxon>Craniata</taxon>
        <taxon>Vertebrata</taxon>
        <taxon>Euteleostomi</taxon>
        <taxon>Amphibia</taxon>
        <taxon>Gymnophiona</taxon>
        <taxon>Geotrypetes</taxon>
    </lineage>
</organism>
<dbReference type="GO" id="GO:0005615">
    <property type="term" value="C:extracellular space"/>
    <property type="evidence" value="ECO:0007669"/>
    <property type="project" value="TreeGrafter"/>
</dbReference>
<dbReference type="SMART" id="SM01394">
    <property type="entry name" value="S_100"/>
    <property type="match status" value="1"/>
</dbReference>
<dbReference type="GO" id="GO:0005737">
    <property type="term" value="C:cytoplasm"/>
    <property type="evidence" value="ECO:0007669"/>
    <property type="project" value="TreeGrafter"/>
</dbReference>
<name>A0A6P8NU48_GEOSA</name>
<keyword evidence="3" id="KW-1185">Reference proteome</keyword>
<dbReference type="Pfam" id="PF01023">
    <property type="entry name" value="S_100"/>
    <property type="match status" value="1"/>
</dbReference>
<dbReference type="InParanoid" id="A0A6P8NU48"/>